<organism evidence="1">
    <name type="scientific">marine sediment metagenome</name>
    <dbReference type="NCBI Taxonomy" id="412755"/>
    <lineage>
        <taxon>unclassified sequences</taxon>
        <taxon>metagenomes</taxon>
        <taxon>ecological metagenomes</taxon>
    </lineage>
</organism>
<dbReference type="AlphaFoldDB" id="X1FJ29"/>
<dbReference type="EMBL" id="BARU01010377">
    <property type="protein sequence ID" value="GAH32505.1"/>
    <property type="molecule type" value="Genomic_DNA"/>
</dbReference>
<accession>X1FJ29</accession>
<evidence type="ECO:0008006" key="2">
    <source>
        <dbReference type="Google" id="ProtNLM"/>
    </source>
</evidence>
<dbReference type="SUPFAM" id="SSF53067">
    <property type="entry name" value="Actin-like ATPase domain"/>
    <property type="match status" value="1"/>
</dbReference>
<sequence length="123" mass="13683">QCVFRLAPKAGIIIPPDLSNAGKLKFVQEKLEADHEGAHKIWQSLGYYTGYAIAHYADFYDLKHILILGRVTSGKGGNIILEGAQEVFRKEFPELENKIKIHLPDELSRRVGQSIAAASLPEI</sequence>
<proteinExistence type="predicted"/>
<protein>
    <recommendedName>
        <fullName evidence="2">ROK family protein</fullName>
    </recommendedName>
</protein>
<evidence type="ECO:0000313" key="1">
    <source>
        <dbReference type="EMBL" id="GAH32505.1"/>
    </source>
</evidence>
<comment type="caution">
    <text evidence="1">The sequence shown here is derived from an EMBL/GenBank/DDBJ whole genome shotgun (WGS) entry which is preliminary data.</text>
</comment>
<feature type="non-terminal residue" evidence="1">
    <location>
        <position position="1"/>
    </location>
</feature>
<dbReference type="InterPro" id="IPR043129">
    <property type="entry name" value="ATPase_NBD"/>
</dbReference>
<reference evidence="1" key="1">
    <citation type="journal article" date="2014" name="Front. Microbiol.">
        <title>High frequency of phylogenetically diverse reductive dehalogenase-homologous genes in deep subseafloor sedimentary metagenomes.</title>
        <authorList>
            <person name="Kawai M."/>
            <person name="Futagami T."/>
            <person name="Toyoda A."/>
            <person name="Takaki Y."/>
            <person name="Nishi S."/>
            <person name="Hori S."/>
            <person name="Arai W."/>
            <person name="Tsubouchi T."/>
            <person name="Morono Y."/>
            <person name="Uchiyama I."/>
            <person name="Ito T."/>
            <person name="Fujiyama A."/>
            <person name="Inagaki F."/>
            <person name="Takami H."/>
        </authorList>
    </citation>
    <scope>NUCLEOTIDE SEQUENCE</scope>
    <source>
        <strain evidence="1">Expedition CK06-06</strain>
    </source>
</reference>
<dbReference type="Gene3D" id="3.30.420.40">
    <property type="match status" value="1"/>
</dbReference>
<gene>
    <name evidence="1" type="ORF">S03H2_19806</name>
</gene>
<name>X1FJ29_9ZZZZ</name>